<keyword evidence="2 9" id="KW-0479">Metal-binding</keyword>
<dbReference type="PANTHER" id="PTHR34353">
    <property type="entry name" value="CRISPR-ASSOCIATED ENDONUCLEASE CAS1 1"/>
    <property type="match status" value="1"/>
</dbReference>
<dbReference type="GO" id="GO:0043571">
    <property type="term" value="P:maintenance of CRISPR repeat elements"/>
    <property type="evidence" value="ECO:0007669"/>
    <property type="project" value="UniProtKB-UniRule"/>
</dbReference>
<feature type="binding site" evidence="9">
    <location>
        <position position="248"/>
    </location>
    <ligand>
        <name>Mn(2+)</name>
        <dbReference type="ChEBI" id="CHEBI:29035"/>
    </ligand>
</feature>
<keyword evidence="11" id="KW-1185">Reference proteome</keyword>
<comment type="subunit">
    <text evidence="9">Homodimer, forms a heterotetramer with a Cas2 homodimer.</text>
</comment>
<keyword evidence="3 9" id="KW-0255">Endonuclease</keyword>
<dbReference type="AlphaFoldDB" id="A0A7D5INF7"/>
<dbReference type="Gene3D" id="1.20.120.920">
    <property type="entry name" value="CRISPR-associated endonuclease Cas1, C-terminal domain"/>
    <property type="match status" value="1"/>
</dbReference>
<evidence type="ECO:0000256" key="3">
    <source>
        <dbReference type="ARBA" id="ARBA00022759"/>
    </source>
</evidence>
<evidence type="ECO:0000256" key="5">
    <source>
        <dbReference type="ARBA" id="ARBA00022842"/>
    </source>
</evidence>
<dbReference type="CDD" id="cd09634">
    <property type="entry name" value="Cas1_I-II-III"/>
    <property type="match status" value="1"/>
</dbReference>
<keyword evidence="6 9" id="KW-0051">Antiviral defense</keyword>
<dbReference type="NCBIfam" id="TIGR00287">
    <property type="entry name" value="cas1"/>
    <property type="match status" value="1"/>
</dbReference>
<evidence type="ECO:0000256" key="7">
    <source>
        <dbReference type="ARBA" id="ARBA00023125"/>
    </source>
</evidence>
<dbReference type="Pfam" id="PF01867">
    <property type="entry name" value="Cas_Cas1"/>
    <property type="match status" value="1"/>
</dbReference>
<comment type="similarity">
    <text evidence="9">Belongs to the CRISPR-associated endonuclease Cas1 family.</text>
</comment>
<evidence type="ECO:0000256" key="1">
    <source>
        <dbReference type="ARBA" id="ARBA00022722"/>
    </source>
</evidence>
<feature type="binding site" evidence="9">
    <location>
        <position position="233"/>
    </location>
    <ligand>
        <name>Mn(2+)</name>
        <dbReference type="ChEBI" id="CHEBI:29035"/>
    </ligand>
</feature>
<dbReference type="InterPro" id="IPR002729">
    <property type="entry name" value="CRISPR-assoc_Cas1"/>
</dbReference>
<sequence>MKLLLLNGHGIDTRVNGSKLHIKDGRHTTDIEPEKYVFSPQKIDIDNIVVYGKNGNMTIDSIRWLIKHNVQVTILDWDGKLLTTMLPPESTNVKTKFAQYHAYENQETRLKLAKEFIKAKFDKTQVVLDYLKQRYPEIDNDFSKDSSKLADASNIKEVMGVEGAVAVYYWTQFEKFIPEKYEFDDRTGRYKTRPSGAGDMVNCMLNYGYALLEAECMRTINAVGMDVHVGFLHEMASGKNSLAYDIQEPFRFLVDLAVINLIETDRMEKKDFIRTDNYSLRLRPSGAKKLTEEFQTWMNKKVTYQEKSMMWRYVLLFKTRELAQYLNGKKRKIDFVNPSYVIERQDTDEIRKKILAISYSEWKELGFSKGTLHYMKKNAKGDKPFTLNAHVRERLEMWSGC</sequence>
<proteinExistence type="inferred from homology"/>
<evidence type="ECO:0000256" key="6">
    <source>
        <dbReference type="ARBA" id="ARBA00023118"/>
    </source>
</evidence>
<accession>A0A7D5INF7</accession>
<dbReference type="InterPro" id="IPR042206">
    <property type="entry name" value="CRISPR-assoc_Cas1_C"/>
</dbReference>
<dbReference type="Proteomes" id="UP000509594">
    <property type="component" value="Chromosome"/>
</dbReference>
<dbReference type="GO" id="GO:0003677">
    <property type="term" value="F:DNA binding"/>
    <property type="evidence" value="ECO:0007669"/>
    <property type="project" value="UniProtKB-KW"/>
</dbReference>
<evidence type="ECO:0000256" key="2">
    <source>
        <dbReference type="ARBA" id="ARBA00022723"/>
    </source>
</evidence>
<dbReference type="GO" id="GO:0051607">
    <property type="term" value="P:defense response to virus"/>
    <property type="evidence" value="ECO:0007669"/>
    <property type="project" value="UniProtKB-UniRule"/>
</dbReference>
<dbReference type="GO" id="GO:0004519">
    <property type="term" value="F:endonuclease activity"/>
    <property type="evidence" value="ECO:0007669"/>
    <property type="project" value="UniProtKB-UniRule"/>
</dbReference>
<keyword evidence="5 9" id="KW-0460">Magnesium</keyword>
<name>A0A7D5INF7_9EURY</name>
<dbReference type="GO" id="GO:0046872">
    <property type="term" value="F:metal ion binding"/>
    <property type="evidence" value="ECO:0007669"/>
    <property type="project" value="UniProtKB-UniRule"/>
</dbReference>
<dbReference type="RefSeq" id="WP_176964641.1">
    <property type="nucleotide sequence ID" value="NZ_CP058215.1"/>
</dbReference>
<evidence type="ECO:0000256" key="4">
    <source>
        <dbReference type="ARBA" id="ARBA00022801"/>
    </source>
</evidence>
<dbReference type="GeneID" id="55820931"/>
<keyword evidence="1 9" id="KW-0540">Nuclease</keyword>
<dbReference type="GO" id="GO:0016787">
    <property type="term" value="F:hydrolase activity"/>
    <property type="evidence" value="ECO:0007669"/>
    <property type="project" value="UniProtKB-KW"/>
</dbReference>
<dbReference type="InterPro" id="IPR042211">
    <property type="entry name" value="CRISPR-assoc_Cas1_N"/>
</dbReference>
<reference evidence="10 11" key="1">
    <citation type="submission" date="2020-06" db="EMBL/GenBank/DDBJ databases">
        <title>Methanolobus halotolerans sp. nov., isolated from a saline lake Tus in Siberia.</title>
        <authorList>
            <person name="Shen Y."/>
            <person name="Chen S.-C."/>
            <person name="Lai M.-C."/>
            <person name="Huang H.-H."/>
            <person name="Chiu H.-H."/>
            <person name="Tang S.-L."/>
            <person name="Rogozin D.Y."/>
            <person name="Degermendzhy A.G."/>
        </authorList>
    </citation>
    <scope>NUCLEOTIDE SEQUENCE [LARGE SCALE GENOMIC DNA]</scope>
    <source>
        <strain evidence="10 11">DSM 21339</strain>
    </source>
</reference>
<dbReference type="Gene3D" id="3.100.10.20">
    <property type="entry name" value="CRISPR-associated endonuclease Cas1, N-terminal domain"/>
    <property type="match status" value="1"/>
</dbReference>
<feature type="binding site" evidence="9">
    <location>
        <position position="162"/>
    </location>
    <ligand>
        <name>Mn(2+)</name>
        <dbReference type="ChEBI" id="CHEBI:29035"/>
    </ligand>
</feature>
<gene>
    <name evidence="9 10" type="primary">cas1</name>
    <name evidence="10" type="ORF">HWN40_04610</name>
</gene>
<dbReference type="InterPro" id="IPR050646">
    <property type="entry name" value="Cas1"/>
</dbReference>
<dbReference type="EC" id="3.1.-.-" evidence="9"/>
<evidence type="ECO:0000313" key="10">
    <source>
        <dbReference type="EMBL" id="QLC49585.1"/>
    </source>
</evidence>
<evidence type="ECO:0000256" key="9">
    <source>
        <dbReference type="HAMAP-Rule" id="MF_01470"/>
    </source>
</evidence>
<dbReference type="KEGG" id="mzi:HWN40_04610"/>
<keyword evidence="7 9" id="KW-0238">DNA-binding</keyword>
<evidence type="ECO:0000256" key="8">
    <source>
        <dbReference type="ARBA" id="ARBA00023211"/>
    </source>
</evidence>
<keyword evidence="8 9" id="KW-0464">Manganese</keyword>
<dbReference type="HAMAP" id="MF_01470">
    <property type="entry name" value="Cas1"/>
    <property type="match status" value="1"/>
</dbReference>
<comment type="cofactor">
    <cofactor evidence="9">
        <name>Mg(2+)</name>
        <dbReference type="ChEBI" id="CHEBI:18420"/>
    </cofactor>
    <cofactor evidence="9">
        <name>Mn(2+)</name>
        <dbReference type="ChEBI" id="CHEBI:29035"/>
    </cofactor>
</comment>
<keyword evidence="4 9" id="KW-0378">Hydrolase</keyword>
<dbReference type="PANTHER" id="PTHR34353:SF2">
    <property type="entry name" value="CRISPR-ASSOCIATED ENDONUCLEASE CAS1 1"/>
    <property type="match status" value="1"/>
</dbReference>
<organism evidence="10 11">
    <name type="scientific">Methanolobus zinderi</name>
    <dbReference type="NCBI Taxonomy" id="536044"/>
    <lineage>
        <taxon>Archaea</taxon>
        <taxon>Methanobacteriati</taxon>
        <taxon>Methanobacteriota</taxon>
        <taxon>Stenosarchaea group</taxon>
        <taxon>Methanomicrobia</taxon>
        <taxon>Methanosarcinales</taxon>
        <taxon>Methanosarcinaceae</taxon>
        <taxon>Methanolobus</taxon>
    </lineage>
</organism>
<dbReference type="EMBL" id="CP058215">
    <property type="protein sequence ID" value="QLC49585.1"/>
    <property type="molecule type" value="Genomic_DNA"/>
</dbReference>
<protein>
    <recommendedName>
        <fullName evidence="9">CRISPR-associated endonuclease Cas1</fullName>
        <ecNumber evidence="9">3.1.-.-</ecNumber>
    </recommendedName>
</protein>
<comment type="function">
    <text evidence="9">CRISPR (clustered regularly interspaced short palindromic repeat), is an adaptive immune system that provides protection against mobile genetic elements (viruses, transposable elements and conjugative plasmids). CRISPR clusters contain spacers, sequences complementary to antecedent mobile elements, and target invading nucleic acids. CRISPR clusters are transcribed and processed into CRISPR RNA (crRNA). Acts as a dsDNA endonuclease. Involved in the integration of spacer DNA into the CRISPR cassette.</text>
</comment>
<dbReference type="OrthoDB" id="124387at2157"/>
<evidence type="ECO:0000313" key="11">
    <source>
        <dbReference type="Proteomes" id="UP000509594"/>
    </source>
</evidence>